<dbReference type="SMR" id="A0A4D6KCU0"/>
<reference evidence="3 4" key="2">
    <citation type="submission" date="2019-04" db="EMBL/GenBank/DDBJ databases">
        <authorList>
            <person name="Yang S."/>
            <person name="Wei W."/>
        </authorList>
    </citation>
    <scope>NUCLEOTIDE SEQUENCE [LARGE SCALE GENOMIC DNA]</scope>
    <source>
        <strain evidence="4">ZP60</strain>
    </source>
</reference>
<dbReference type="OMA" id="MKIVHIC"/>
<dbReference type="SUPFAM" id="SSF53756">
    <property type="entry name" value="UDP-Glycosyltransferase/glycogen phosphorylase"/>
    <property type="match status" value="1"/>
</dbReference>
<dbReference type="InterPro" id="IPR001296">
    <property type="entry name" value="Glyco_trans_1"/>
</dbReference>
<dbReference type="Proteomes" id="UP000297053">
    <property type="component" value="Chromosome"/>
</dbReference>
<dbReference type="Pfam" id="PF00534">
    <property type="entry name" value="Glycos_transf_1"/>
    <property type="match status" value="1"/>
</dbReference>
<evidence type="ECO:0000313" key="4">
    <source>
        <dbReference type="Proteomes" id="UP000297053"/>
    </source>
</evidence>
<evidence type="ECO:0000313" key="3">
    <source>
        <dbReference type="EMBL" id="QCD64779.1"/>
    </source>
</evidence>
<feature type="domain" description="Glycosyl transferase family 1" evidence="2">
    <location>
        <begin position="199"/>
        <end position="363"/>
    </location>
</feature>
<dbReference type="GeneID" id="42178003"/>
<dbReference type="CDD" id="cd03801">
    <property type="entry name" value="GT4_PimA-like"/>
    <property type="match status" value="1"/>
</dbReference>
<dbReference type="PANTHER" id="PTHR46401">
    <property type="entry name" value="GLYCOSYLTRANSFERASE WBBK-RELATED"/>
    <property type="match status" value="1"/>
</dbReference>
<name>A0A4D6KCU0_9EURY</name>
<dbReference type="PANTHER" id="PTHR46401:SF2">
    <property type="entry name" value="GLYCOSYLTRANSFERASE WBBK-RELATED"/>
    <property type="match status" value="1"/>
</dbReference>
<proteinExistence type="predicted"/>
<dbReference type="KEGG" id="halz:E5139_03660"/>
<dbReference type="RefSeq" id="WP_012807609.1">
    <property type="nucleotide sequence ID" value="NZ_CP039375.1"/>
</dbReference>
<sequence>MKVVHIHDYVMPNMGYQENLLPPKILEEGIDIEVITSTAVPEKFKEERNDFNSGIYNYKGVKYHRLNYLFKINSAGNIIMRGLLKKLNEIGPDIIQCRSLINTQAIKAARYCKQTDCQLYIDEHVDNGNFNLDSLFKSSSFHIFKILLFKYIDEEVELYLPVQQYSKEFLVDRFGIDEDRTELLPLGVDIQLFCPNEADRDKIRSKYRFPNDHKVIITAGNIDPRKDIEVLLDALNEIESEYNWTLLIVGRPSGPRGKAYMERIKDLVSEYGLSSNVIFKDFVPHDELSMYYNAADIGVWPGKLGITTVEAIGTGLPVIIPKSKATNYIVSNDNGSQFVRGDSESLKLEMEKYINSPKKIKSHSEKSVEHARNVLSWEAIANKNISIYNSE</sequence>
<reference evidence="3 4" key="1">
    <citation type="submission" date="2019-04" db="EMBL/GenBank/DDBJ databases">
        <title>Complete genome sequence of Arthrobacter sp. ZXY-2 associated with effective atrazine degradation and salt adaptation.</title>
        <authorList>
            <person name="Zhao X."/>
        </authorList>
    </citation>
    <scope>NUCLEOTIDE SEQUENCE [LARGE SCALE GENOMIC DNA]</scope>
    <source>
        <strain evidence="4">ZP60</strain>
    </source>
</reference>
<gene>
    <name evidence="3" type="ORF">E5139_03660</name>
</gene>
<dbReference type="GO" id="GO:0016757">
    <property type="term" value="F:glycosyltransferase activity"/>
    <property type="evidence" value="ECO:0007669"/>
    <property type="project" value="InterPro"/>
</dbReference>
<evidence type="ECO:0000256" key="1">
    <source>
        <dbReference type="ARBA" id="ARBA00022679"/>
    </source>
</evidence>
<accession>A0A4D6KCU0</accession>
<keyword evidence="1 3" id="KW-0808">Transferase</keyword>
<dbReference type="EMBL" id="CP039375">
    <property type="protein sequence ID" value="QCD64779.1"/>
    <property type="molecule type" value="Genomic_DNA"/>
</dbReference>
<dbReference type="AlphaFoldDB" id="A0A4D6KCU0"/>
<dbReference type="Gene3D" id="3.40.50.2000">
    <property type="entry name" value="Glycogen Phosphorylase B"/>
    <property type="match status" value="2"/>
</dbReference>
<protein>
    <submittedName>
        <fullName evidence="3">Glycosyltransferase family 4 protein</fullName>
    </submittedName>
</protein>
<evidence type="ECO:0000259" key="2">
    <source>
        <dbReference type="Pfam" id="PF00534"/>
    </source>
</evidence>
<organism evidence="3 4">
    <name type="scientific">Halomicrobium mukohataei</name>
    <dbReference type="NCBI Taxonomy" id="57705"/>
    <lineage>
        <taxon>Archaea</taxon>
        <taxon>Methanobacteriati</taxon>
        <taxon>Methanobacteriota</taxon>
        <taxon>Stenosarchaea group</taxon>
        <taxon>Halobacteria</taxon>
        <taxon>Halobacteriales</taxon>
        <taxon>Haloarculaceae</taxon>
        <taxon>Halomicrobium</taxon>
    </lineage>
</organism>